<evidence type="ECO:0000256" key="1">
    <source>
        <dbReference type="ARBA" id="ARBA00006739"/>
    </source>
</evidence>
<protein>
    <recommendedName>
        <fullName evidence="8">Glycosyltransferase involved in cell wall biosynthesis</fullName>
    </recommendedName>
</protein>
<comment type="caution">
    <text evidence="6">The sequence shown here is derived from an EMBL/GenBank/DDBJ whole genome shotgun (WGS) entry which is preliminary data.</text>
</comment>
<name>A0ABX0H0M0_9ACTN</name>
<dbReference type="RefSeq" id="WP_166284008.1">
    <property type="nucleotide sequence ID" value="NZ_JAANNP010000035.1"/>
</dbReference>
<keyword evidence="3 5" id="KW-1133">Transmembrane helix</keyword>
<evidence type="ECO:0000256" key="3">
    <source>
        <dbReference type="ARBA" id="ARBA00022989"/>
    </source>
</evidence>
<accession>A0ABX0H0M0</accession>
<organism evidence="6 7">
    <name type="scientific">Motilibacter deserti</name>
    <dbReference type="NCBI Taxonomy" id="2714956"/>
    <lineage>
        <taxon>Bacteria</taxon>
        <taxon>Bacillati</taxon>
        <taxon>Actinomycetota</taxon>
        <taxon>Actinomycetes</taxon>
        <taxon>Motilibacterales</taxon>
        <taxon>Motilibacteraceae</taxon>
        <taxon>Motilibacter</taxon>
    </lineage>
</organism>
<evidence type="ECO:0000256" key="5">
    <source>
        <dbReference type="SAM" id="Phobius"/>
    </source>
</evidence>
<evidence type="ECO:0000313" key="7">
    <source>
        <dbReference type="Proteomes" id="UP000800981"/>
    </source>
</evidence>
<feature type="transmembrane region" description="Helical" evidence="5">
    <location>
        <begin position="302"/>
        <end position="323"/>
    </location>
</feature>
<proteinExistence type="inferred from homology"/>
<keyword evidence="4 5" id="KW-0472">Membrane</keyword>
<evidence type="ECO:0000313" key="6">
    <source>
        <dbReference type="EMBL" id="NHC15525.1"/>
    </source>
</evidence>
<evidence type="ECO:0000256" key="2">
    <source>
        <dbReference type="ARBA" id="ARBA00022692"/>
    </source>
</evidence>
<evidence type="ECO:0000256" key="4">
    <source>
        <dbReference type="ARBA" id="ARBA00023136"/>
    </source>
</evidence>
<keyword evidence="7" id="KW-1185">Reference proteome</keyword>
<dbReference type="EMBL" id="JAANNP010000035">
    <property type="protein sequence ID" value="NHC15525.1"/>
    <property type="molecule type" value="Genomic_DNA"/>
</dbReference>
<evidence type="ECO:0008006" key="8">
    <source>
        <dbReference type="Google" id="ProtNLM"/>
    </source>
</evidence>
<reference evidence="6 7" key="1">
    <citation type="submission" date="2020-03" db="EMBL/GenBank/DDBJ databases">
        <title>Two novel Motilibacter sp.</title>
        <authorList>
            <person name="Liu S."/>
        </authorList>
    </citation>
    <scope>NUCLEOTIDE SEQUENCE [LARGE SCALE GENOMIC DNA]</scope>
    <source>
        <strain evidence="6 7">E257</strain>
    </source>
</reference>
<dbReference type="PANTHER" id="PTHR48090:SF3">
    <property type="entry name" value="UNDECAPRENYL-PHOSPHATE 4-DEOXY-4-FORMAMIDO-L-ARABINOSE TRANSFERASE"/>
    <property type="match status" value="1"/>
</dbReference>
<dbReference type="InterPro" id="IPR050256">
    <property type="entry name" value="Glycosyltransferase_2"/>
</dbReference>
<sequence>MSSTDTPAVRDGAVPAGAATSQAFPDVVVRTRAPAAGAVQPASRGGAFLSVVVVVGQNIAQDARDLEQLEAALADAYPVHEIVVVVPRGEASADWARDLAATRPNLQVLGLLHPDRDEIAYTAGLDSALGDVVVTARLGVDPPAEVLRCAALVRSSNGVVVGVDQNRARRSSLPARLARSVASRSLGLELPSVSLTLRGFPRSALDAWLPRRDRDKVLRMLPAFSGYPYTVMPYASAGAGRGHYLDNGRQVVRSMFYVSARPLRAAVGLALAASTLNVLYALYVVVVGIFSGAVEGWTSMSLQMSLMFFLLGVVIAIMAEFMYQSHVTANEHPIYRVSYEATSPVLGAREALNVEAAASAVQEEPGVAGSTSKGEGN</sequence>
<comment type="similarity">
    <text evidence="1">Belongs to the glycosyltransferase 2 family.</text>
</comment>
<gene>
    <name evidence="6" type="ORF">G9H71_17230</name>
</gene>
<feature type="transmembrane region" description="Helical" evidence="5">
    <location>
        <begin position="263"/>
        <end position="290"/>
    </location>
</feature>
<dbReference type="PANTHER" id="PTHR48090">
    <property type="entry name" value="UNDECAPRENYL-PHOSPHATE 4-DEOXY-4-FORMAMIDO-L-ARABINOSE TRANSFERASE-RELATED"/>
    <property type="match status" value="1"/>
</dbReference>
<dbReference type="Proteomes" id="UP000800981">
    <property type="component" value="Unassembled WGS sequence"/>
</dbReference>
<keyword evidence="2 5" id="KW-0812">Transmembrane</keyword>